<dbReference type="SMART" id="SM00849">
    <property type="entry name" value="Lactamase_B"/>
    <property type="match status" value="1"/>
</dbReference>
<dbReference type="PANTHER" id="PTHR42663">
    <property type="entry name" value="HYDROLASE C777.06C-RELATED-RELATED"/>
    <property type="match status" value="1"/>
</dbReference>
<evidence type="ECO:0000259" key="1">
    <source>
        <dbReference type="SMART" id="SM00849"/>
    </source>
</evidence>
<dbReference type="InterPro" id="IPR036866">
    <property type="entry name" value="RibonucZ/Hydroxyglut_hydro"/>
</dbReference>
<dbReference type="PANTHER" id="PTHR42663:SF6">
    <property type="entry name" value="HYDROLASE C777.06C-RELATED"/>
    <property type="match status" value="1"/>
</dbReference>
<gene>
    <name evidence="2" type="ORF">H9779_07990</name>
</gene>
<name>A0A9D2L568_9BACT</name>
<dbReference type="AlphaFoldDB" id="A0A9D2L568"/>
<protein>
    <submittedName>
        <fullName evidence="2">MBL fold metallo-hydrolase</fullName>
    </submittedName>
</protein>
<sequence>MKLTFLGTGTSQGVPVIGCRCEVCTSKDPRDNRLRTAAMLEWDDVRIVIDAGPDFRCQMLRTGVRHIDAILLTHEHKDHIGGLDDVRAFNFVDYPMIHRVDIFGTHQTLKAVRKDFDYAFQVDKYRGVPEIDLREIDPDVPFYVKDKRIVPVSGHHSPRFMVTGFRFGKLAYLTDFKTIEQDQEAKLQGVEVLIVNALRPQPHDSHFCLDEALALIRRVAPREAYLTHMSHEMGLHARTSTQLPAGVHLAYDMLEINVND</sequence>
<dbReference type="Gene3D" id="3.60.15.10">
    <property type="entry name" value="Ribonuclease Z/Hydroxyacylglutathione hydrolase-like"/>
    <property type="match status" value="1"/>
</dbReference>
<proteinExistence type="predicted"/>
<dbReference type="Proteomes" id="UP000824259">
    <property type="component" value="Unassembled WGS sequence"/>
</dbReference>
<reference evidence="2" key="2">
    <citation type="submission" date="2021-04" db="EMBL/GenBank/DDBJ databases">
        <authorList>
            <person name="Gilroy R."/>
        </authorList>
    </citation>
    <scope>NUCLEOTIDE SEQUENCE</scope>
    <source>
        <strain evidence="2">CHK169-11906</strain>
    </source>
</reference>
<dbReference type="Pfam" id="PF12706">
    <property type="entry name" value="Lactamase_B_2"/>
    <property type="match status" value="1"/>
</dbReference>
<evidence type="ECO:0000313" key="2">
    <source>
        <dbReference type="EMBL" id="HJA99520.1"/>
    </source>
</evidence>
<organism evidence="2 3">
    <name type="scientific">Candidatus Alistipes avicola</name>
    <dbReference type="NCBI Taxonomy" id="2838432"/>
    <lineage>
        <taxon>Bacteria</taxon>
        <taxon>Pseudomonadati</taxon>
        <taxon>Bacteroidota</taxon>
        <taxon>Bacteroidia</taxon>
        <taxon>Bacteroidales</taxon>
        <taxon>Rikenellaceae</taxon>
        <taxon>Alistipes</taxon>
    </lineage>
</organism>
<evidence type="ECO:0000313" key="3">
    <source>
        <dbReference type="Proteomes" id="UP000824259"/>
    </source>
</evidence>
<dbReference type="InterPro" id="IPR001279">
    <property type="entry name" value="Metallo-B-lactamas"/>
</dbReference>
<comment type="caution">
    <text evidence="2">The sequence shown here is derived from an EMBL/GenBank/DDBJ whole genome shotgun (WGS) entry which is preliminary data.</text>
</comment>
<dbReference type="CDD" id="cd16279">
    <property type="entry name" value="metallo-hydrolase-like_MBL-fold"/>
    <property type="match status" value="1"/>
</dbReference>
<feature type="domain" description="Metallo-beta-lactamase" evidence="1">
    <location>
        <begin position="35"/>
        <end position="228"/>
    </location>
</feature>
<accession>A0A9D2L568</accession>
<dbReference type="SUPFAM" id="SSF56281">
    <property type="entry name" value="Metallo-hydrolase/oxidoreductase"/>
    <property type="match status" value="1"/>
</dbReference>
<reference evidence="2" key="1">
    <citation type="journal article" date="2021" name="PeerJ">
        <title>Extensive microbial diversity within the chicken gut microbiome revealed by metagenomics and culture.</title>
        <authorList>
            <person name="Gilroy R."/>
            <person name="Ravi A."/>
            <person name="Getino M."/>
            <person name="Pursley I."/>
            <person name="Horton D.L."/>
            <person name="Alikhan N.F."/>
            <person name="Baker D."/>
            <person name="Gharbi K."/>
            <person name="Hall N."/>
            <person name="Watson M."/>
            <person name="Adriaenssens E.M."/>
            <person name="Foster-Nyarko E."/>
            <person name="Jarju S."/>
            <person name="Secka A."/>
            <person name="Antonio M."/>
            <person name="Oren A."/>
            <person name="Chaudhuri R.R."/>
            <person name="La Ragione R."/>
            <person name="Hildebrand F."/>
            <person name="Pallen M.J."/>
        </authorList>
    </citation>
    <scope>NUCLEOTIDE SEQUENCE</scope>
    <source>
        <strain evidence="2">CHK169-11906</strain>
    </source>
</reference>
<dbReference type="EMBL" id="DWYR01000025">
    <property type="protein sequence ID" value="HJA99520.1"/>
    <property type="molecule type" value="Genomic_DNA"/>
</dbReference>